<accession>A0ABN1WNE9</accession>
<keyword evidence="4" id="KW-1185">Reference proteome</keyword>
<feature type="compositionally biased region" description="Basic and acidic residues" evidence="1">
    <location>
        <begin position="435"/>
        <end position="445"/>
    </location>
</feature>
<comment type="caution">
    <text evidence="3">The sequence shown here is derived from an EMBL/GenBank/DDBJ whole genome shotgun (WGS) entry which is preliminary data.</text>
</comment>
<name>A0ABN1WNE9_9PSEU</name>
<evidence type="ECO:0000313" key="4">
    <source>
        <dbReference type="Proteomes" id="UP001500653"/>
    </source>
</evidence>
<protein>
    <recommendedName>
        <fullName evidence="2">HNH nuclease domain-containing protein</fullName>
    </recommendedName>
</protein>
<dbReference type="CDD" id="cd00085">
    <property type="entry name" value="HNHc"/>
    <property type="match status" value="1"/>
</dbReference>
<dbReference type="Pfam" id="PF02720">
    <property type="entry name" value="DUF222"/>
    <property type="match status" value="1"/>
</dbReference>
<dbReference type="InterPro" id="IPR003615">
    <property type="entry name" value="HNH_nuc"/>
</dbReference>
<dbReference type="RefSeq" id="WP_253865198.1">
    <property type="nucleotide sequence ID" value="NZ_BAAALN010000019.1"/>
</dbReference>
<dbReference type="SMART" id="SM00507">
    <property type="entry name" value="HNHc"/>
    <property type="match status" value="1"/>
</dbReference>
<evidence type="ECO:0000259" key="2">
    <source>
        <dbReference type="SMART" id="SM00507"/>
    </source>
</evidence>
<dbReference type="InterPro" id="IPR003870">
    <property type="entry name" value="DUF222"/>
</dbReference>
<feature type="domain" description="HNH nuclease" evidence="2">
    <location>
        <begin position="288"/>
        <end position="340"/>
    </location>
</feature>
<dbReference type="Proteomes" id="UP001500653">
    <property type="component" value="Unassembled WGS sequence"/>
</dbReference>
<feature type="compositionally biased region" description="Basic residues" evidence="1">
    <location>
        <begin position="406"/>
        <end position="416"/>
    </location>
</feature>
<feature type="region of interest" description="Disordered" evidence="1">
    <location>
        <begin position="360"/>
        <end position="445"/>
    </location>
</feature>
<evidence type="ECO:0000256" key="1">
    <source>
        <dbReference type="SAM" id="MobiDB-lite"/>
    </source>
</evidence>
<feature type="compositionally biased region" description="Low complexity" evidence="1">
    <location>
        <begin position="392"/>
        <end position="401"/>
    </location>
</feature>
<organism evidence="3 4">
    <name type="scientific">Prauserella halophila</name>
    <dbReference type="NCBI Taxonomy" id="185641"/>
    <lineage>
        <taxon>Bacteria</taxon>
        <taxon>Bacillati</taxon>
        <taxon>Actinomycetota</taxon>
        <taxon>Actinomycetes</taxon>
        <taxon>Pseudonocardiales</taxon>
        <taxon>Pseudonocardiaceae</taxon>
        <taxon>Prauserella</taxon>
    </lineage>
</organism>
<sequence length="445" mass="47958">MNLDGVVRARRRIAQVQAEYVRELAAVATGDSSIGEDEHVAAELAVALAESERVVRRELAWAKQLTTRLPHALRSLSDGDIDLLKAAKLADQTAVLSDEPAARVDELVADKLVGRDAGSIRRIAYRAVHKVDPDGAAIRRAQRREGRKVEIVHHEDAMATVSAELTAEVASATYACLDRMARSERNRGDTRTMDQLRADKLAECVVGGSGSRSGARAGKAEIYVHVDLPTLTGLADNPAHLAGHGPIPAAVARQISQDPTSTWRRIVTDPLSGAPLEVGRKRYRPTKSVADYVKVRDRECRFPGCHRPAGYVDLDHVTPHGCDGPTCAANLIGLCRHHHVVKHAVGWLFELEPDGTLHITTPRGMRHTSRPPVEVCDGAGGGDEGERRDVSVDSGNSSSTGSAGGRRTRKRRRRANRCSSRRDASAATGSSGDDASARDSRAGTR</sequence>
<feature type="compositionally biased region" description="Low complexity" evidence="1">
    <location>
        <begin position="425"/>
        <end position="434"/>
    </location>
</feature>
<proteinExistence type="predicted"/>
<evidence type="ECO:0000313" key="3">
    <source>
        <dbReference type="EMBL" id="GAA1252581.1"/>
    </source>
</evidence>
<dbReference type="EMBL" id="BAAALN010000019">
    <property type="protein sequence ID" value="GAA1252581.1"/>
    <property type="molecule type" value="Genomic_DNA"/>
</dbReference>
<reference evidence="3 4" key="1">
    <citation type="journal article" date="2019" name="Int. J. Syst. Evol. Microbiol.">
        <title>The Global Catalogue of Microorganisms (GCM) 10K type strain sequencing project: providing services to taxonomists for standard genome sequencing and annotation.</title>
        <authorList>
            <consortium name="The Broad Institute Genomics Platform"/>
            <consortium name="The Broad Institute Genome Sequencing Center for Infectious Disease"/>
            <person name="Wu L."/>
            <person name="Ma J."/>
        </authorList>
    </citation>
    <scope>NUCLEOTIDE SEQUENCE [LARGE SCALE GENOMIC DNA]</scope>
    <source>
        <strain evidence="3 4">JCM 13023</strain>
    </source>
</reference>
<gene>
    <name evidence="3" type="ORF">GCM10009676_44380</name>
</gene>